<dbReference type="EMBL" id="JH817335">
    <property type="protein sequence ID" value="EKC42820.1"/>
    <property type="molecule type" value="Genomic_DNA"/>
</dbReference>
<proteinExistence type="predicted"/>
<gene>
    <name evidence="1" type="ORF">CGI_10015949</name>
</gene>
<dbReference type="HOGENOM" id="CLU_1541616_0_0_1"/>
<name>K1RMH5_MAGGI</name>
<sequence>MTAGVWFYTICVYKFKRGTNEYYDVYPEAEKICVTRPNSYEYEQRLSDGSAFGLNRDLILKIQIISSIGITFALLGVIGTIVNTRRVGECRWAGGIYTVAIIKTAMATPMSQQVFYSSTVFEDVQFNCPWGLILGIIGCFFTFVSAAGPMDRTAKNVLAENKIYKIKPEFSLFG</sequence>
<evidence type="ECO:0000313" key="1">
    <source>
        <dbReference type="EMBL" id="EKC42820.1"/>
    </source>
</evidence>
<dbReference type="InParanoid" id="K1RMH5"/>
<reference evidence="1" key="1">
    <citation type="journal article" date="2012" name="Nature">
        <title>The oyster genome reveals stress adaptation and complexity of shell formation.</title>
        <authorList>
            <person name="Zhang G."/>
            <person name="Fang X."/>
            <person name="Guo X."/>
            <person name="Li L."/>
            <person name="Luo R."/>
            <person name="Xu F."/>
            <person name="Yang P."/>
            <person name="Zhang L."/>
            <person name="Wang X."/>
            <person name="Qi H."/>
            <person name="Xiong Z."/>
            <person name="Que H."/>
            <person name="Xie Y."/>
            <person name="Holland P.W."/>
            <person name="Paps J."/>
            <person name="Zhu Y."/>
            <person name="Wu F."/>
            <person name="Chen Y."/>
            <person name="Wang J."/>
            <person name="Peng C."/>
            <person name="Meng J."/>
            <person name="Yang L."/>
            <person name="Liu J."/>
            <person name="Wen B."/>
            <person name="Zhang N."/>
            <person name="Huang Z."/>
            <person name="Zhu Q."/>
            <person name="Feng Y."/>
            <person name="Mount A."/>
            <person name="Hedgecock D."/>
            <person name="Xu Z."/>
            <person name="Liu Y."/>
            <person name="Domazet-Loso T."/>
            <person name="Du Y."/>
            <person name="Sun X."/>
            <person name="Zhang S."/>
            <person name="Liu B."/>
            <person name="Cheng P."/>
            <person name="Jiang X."/>
            <person name="Li J."/>
            <person name="Fan D."/>
            <person name="Wang W."/>
            <person name="Fu W."/>
            <person name="Wang T."/>
            <person name="Wang B."/>
            <person name="Zhang J."/>
            <person name="Peng Z."/>
            <person name="Li Y."/>
            <person name="Li N."/>
            <person name="Wang J."/>
            <person name="Chen M."/>
            <person name="He Y."/>
            <person name="Tan F."/>
            <person name="Song X."/>
            <person name="Zheng Q."/>
            <person name="Huang R."/>
            <person name="Yang H."/>
            <person name="Du X."/>
            <person name="Chen L."/>
            <person name="Yang M."/>
            <person name="Gaffney P.M."/>
            <person name="Wang S."/>
            <person name="Luo L."/>
            <person name="She Z."/>
            <person name="Ming Y."/>
            <person name="Huang W."/>
            <person name="Zhang S."/>
            <person name="Huang B."/>
            <person name="Zhang Y."/>
            <person name="Qu T."/>
            <person name="Ni P."/>
            <person name="Miao G."/>
            <person name="Wang J."/>
            <person name="Wang Q."/>
            <person name="Steinberg C.E."/>
            <person name="Wang H."/>
            <person name="Li N."/>
            <person name="Qian L."/>
            <person name="Zhang G."/>
            <person name="Li Y."/>
            <person name="Yang H."/>
            <person name="Liu X."/>
            <person name="Wang J."/>
            <person name="Yin Y."/>
            <person name="Wang J."/>
        </authorList>
    </citation>
    <scope>NUCLEOTIDE SEQUENCE [LARGE SCALE GENOMIC DNA]</scope>
    <source>
        <strain evidence="1">05x7-T-G4-1.051#20</strain>
    </source>
</reference>
<accession>K1RMH5</accession>
<organism evidence="1">
    <name type="scientific">Magallana gigas</name>
    <name type="common">Pacific oyster</name>
    <name type="synonym">Crassostrea gigas</name>
    <dbReference type="NCBI Taxonomy" id="29159"/>
    <lineage>
        <taxon>Eukaryota</taxon>
        <taxon>Metazoa</taxon>
        <taxon>Spiralia</taxon>
        <taxon>Lophotrochozoa</taxon>
        <taxon>Mollusca</taxon>
        <taxon>Bivalvia</taxon>
        <taxon>Autobranchia</taxon>
        <taxon>Pteriomorphia</taxon>
        <taxon>Ostreida</taxon>
        <taxon>Ostreoidea</taxon>
        <taxon>Ostreidae</taxon>
        <taxon>Magallana</taxon>
    </lineage>
</organism>
<dbReference type="AlphaFoldDB" id="K1RMH5"/>
<protein>
    <submittedName>
        <fullName evidence="1">Uncharacterized protein</fullName>
    </submittedName>
</protein>